<evidence type="ECO:0000313" key="1">
    <source>
        <dbReference type="EMBL" id="AUH72172.1"/>
    </source>
</evidence>
<protein>
    <submittedName>
        <fullName evidence="1">Uncharacterized protein</fullName>
    </submittedName>
</protein>
<gene>
    <name evidence="1" type="ORF">CAB17_08925</name>
</gene>
<sequence length="71" mass="7958">MQMLDIYTDYLISQNKYATATGLSDLVNGVISHDQVSRFLRKNVLGSKESYGSMSNQAFVSVRLDPRPGSW</sequence>
<dbReference type="EMBL" id="CP025491">
    <property type="protein sequence ID" value="AUH72172.1"/>
    <property type="molecule type" value="Genomic_DNA"/>
</dbReference>
<proteinExistence type="predicted"/>
<dbReference type="AlphaFoldDB" id="A0A2H5FKV9"/>
<organism evidence="1 2">
    <name type="scientific">Legionella sainthelensi</name>
    <dbReference type="NCBI Taxonomy" id="28087"/>
    <lineage>
        <taxon>Bacteria</taxon>
        <taxon>Pseudomonadati</taxon>
        <taxon>Pseudomonadota</taxon>
        <taxon>Gammaproteobacteria</taxon>
        <taxon>Legionellales</taxon>
        <taxon>Legionellaceae</taxon>
        <taxon>Legionella</taxon>
    </lineage>
</organism>
<keyword evidence="2" id="KW-1185">Reference proteome</keyword>
<evidence type="ECO:0000313" key="2">
    <source>
        <dbReference type="Proteomes" id="UP000234343"/>
    </source>
</evidence>
<dbReference type="KEGG" id="lsh:CAB17_08925"/>
<dbReference type="Proteomes" id="UP000234343">
    <property type="component" value="Chromosome"/>
</dbReference>
<accession>A0A2H5FKV9</accession>
<reference evidence="1 2" key="1">
    <citation type="submission" date="2017-12" db="EMBL/GenBank/DDBJ databases">
        <title>Legionella sainthelensi LA01-117, whole genome sequence of a clinical isolate from New Zealand.</title>
        <authorList>
            <person name="Cree S.L."/>
            <person name="Slow S."/>
            <person name="Kennedy M.A."/>
            <person name="Murdoch D.R."/>
            <person name="Biggs P.J."/>
            <person name="Anderson T."/>
        </authorList>
    </citation>
    <scope>NUCLEOTIDE SEQUENCE [LARGE SCALE GENOMIC DNA]</scope>
    <source>
        <strain evidence="1 2">LA01-117</strain>
    </source>
</reference>
<name>A0A2H5FKV9_9GAMM</name>